<reference evidence="1 2" key="2">
    <citation type="journal article" date="2022" name="Mol. Ecol. Resour.">
        <title>The genomes of chicory, endive, great burdock and yacon provide insights into Asteraceae paleo-polyploidization history and plant inulin production.</title>
        <authorList>
            <person name="Fan W."/>
            <person name="Wang S."/>
            <person name="Wang H."/>
            <person name="Wang A."/>
            <person name="Jiang F."/>
            <person name="Liu H."/>
            <person name="Zhao H."/>
            <person name="Xu D."/>
            <person name="Zhang Y."/>
        </authorList>
    </citation>
    <scope>NUCLEOTIDE SEQUENCE [LARGE SCALE GENOMIC DNA]</scope>
    <source>
        <strain evidence="2">cv. Niubang</strain>
    </source>
</reference>
<accession>A0ACB9BC21</accession>
<sequence length="262" mass="29861">MMKLKVSQSLLYWNLFVRYNKSRAFVDSPTISSNKPSNFIKSRARFNKFVRNQCRIGFKSVDDARVLFDEMIQMQPPRLAMELLKKMQSCGQDPDLVTYSILLDGLFKNKYHKKAMRLFREMEDAKLDLDVVVYGILIDGLCKARKLESAKDVFHCLLSKGIKPNTRIYNILIDGLFKGGPHDEAILLFQEMAKRGCCIPDGCTYNIVIQGLVRNDDVTRAIEFLHEMVGKGFSADASTVEILLDLSNDKNLDGSVLQMLCK</sequence>
<proteinExistence type="predicted"/>
<organism evidence="1 2">
    <name type="scientific">Arctium lappa</name>
    <name type="common">Greater burdock</name>
    <name type="synonym">Lappa major</name>
    <dbReference type="NCBI Taxonomy" id="4217"/>
    <lineage>
        <taxon>Eukaryota</taxon>
        <taxon>Viridiplantae</taxon>
        <taxon>Streptophyta</taxon>
        <taxon>Embryophyta</taxon>
        <taxon>Tracheophyta</taxon>
        <taxon>Spermatophyta</taxon>
        <taxon>Magnoliopsida</taxon>
        <taxon>eudicotyledons</taxon>
        <taxon>Gunneridae</taxon>
        <taxon>Pentapetalae</taxon>
        <taxon>asterids</taxon>
        <taxon>campanulids</taxon>
        <taxon>Asterales</taxon>
        <taxon>Asteraceae</taxon>
        <taxon>Carduoideae</taxon>
        <taxon>Cardueae</taxon>
        <taxon>Arctiinae</taxon>
        <taxon>Arctium</taxon>
    </lineage>
</organism>
<protein>
    <submittedName>
        <fullName evidence="1">Uncharacterized protein</fullName>
    </submittedName>
</protein>
<dbReference type="EMBL" id="CM042052">
    <property type="protein sequence ID" value="KAI3719781.1"/>
    <property type="molecule type" value="Genomic_DNA"/>
</dbReference>
<keyword evidence="2" id="KW-1185">Reference proteome</keyword>
<dbReference type="Proteomes" id="UP001055879">
    <property type="component" value="Linkage Group LG06"/>
</dbReference>
<evidence type="ECO:0000313" key="2">
    <source>
        <dbReference type="Proteomes" id="UP001055879"/>
    </source>
</evidence>
<evidence type="ECO:0000313" key="1">
    <source>
        <dbReference type="EMBL" id="KAI3719781.1"/>
    </source>
</evidence>
<reference evidence="2" key="1">
    <citation type="journal article" date="2022" name="Mol. Ecol. Resour.">
        <title>The genomes of chicory, endive, great burdock and yacon provide insights into Asteraceae palaeo-polyploidization history and plant inulin production.</title>
        <authorList>
            <person name="Fan W."/>
            <person name="Wang S."/>
            <person name="Wang H."/>
            <person name="Wang A."/>
            <person name="Jiang F."/>
            <person name="Liu H."/>
            <person name="Zhao H."/>
            <person name="Xu D."/>
            <person name="Zhang Y."/>
        </authorList>
    </citation>
    <scope>NUCLEOTIDE SEQUENCE [LARGE SCALE GENOMIC DNA]</scope>
    <source>
        <strain evidence="2">cv. Niubang</strain>
    </source>
</reference>
<name>A0ACB9BC21_ARCLA</name>
<gene>
    <name evidence="1" type="ORF">L6452_20686</name>
</gene>
<comment type="caution">
    <text evidence="1">The sequence shown here is derived from an EMBL/GenBank/DDBJ whole genome shotgun (WGS) entry which is preliminary data.</text>
</comment>